<evidence type="ECO:0000259" key="1">
    <source>
        <dbReference type="Pfam" id="PF12680"/>
    </source>
</evidence>
<dbReference type="PANTHER" id="PTHR41252:SF1">
    <property type="entry name" value="BLR2505 PROTEIN"/>
    <property type="match status" value="1"/>
</dbReference>
<dbReference type="Proteomes" id="UP000029590">
    <property type="component" value="Unassembled WGS sequence"/>
</dbReference>
<gene>
    <name evidence="2" type="ORF">DM48_1538</name>
</gene>
<name>A0AAW7R9L9_BURGA</name>
<evidence type="ECO:0000313" key="3">
    <source>
        <dbReference type="Proteomes" id="UP000029590"/>
    </source>
</evidence>
<proteinExistence type="predicted"/>
<protein>
    <submittedName>
        <fullName evidence="2">Wound-induced WI12 family protein</fullName>
    </submittedName>
</protein>
<dbReference type="RefSeq" id="WP_052409094.1">
    <property type="nucleotide sequence ID" value="NZ_CADEPX010000001.1"/>
</dbReference>
<dbReference type="GeneID" id="66459648"/>
<dbReference type="Gene3D" id="3.10.450.50">
    <property type="match status" value="1"/>
</dbReference>
<dbReference type="Pfam" id="PF12680">
    <property type="entry name" value="SnoaL_2"/>
    <property type="match status" value="1"/>
</dbReference>
<evidence type="ECO:0000313" key="2">
    <source>
        <dbReference type="EMBL" id="KGC14241.1"/>
    </source>
</evidence>
<organism evidence="2 3">
    <name type="scientific">Burkholderia gladioli</name>
    <name type="common">Pseudomonas marginata</name>
    <name type="synonym">Phytomonas marginata</name>
    <dbReference type="NCBI Taxonomy" id="28095"/>
    <lineage>
        <taxon>Bacteria</taxon>
        <taxon>Pseudomonadati</taxon>
        <taxon>Pseudomonadota</taxon>
        <taxon>Betaproteobacteria</taxon>
        <taxon>Burkholderiales</taxon>
        <taxon>Burkholderiaceae</taxon>
        <taxon>Burkholderia</taxon>
    </lineage>
</organism>
<dbReference type="PANTHER" id="PTHR41252">
    <property type="entry name" value="BLR2505 PROTEIN"/>
    <property type="match status" value="1"/>
</dbReference>
<dbReference type="InterPro" id="IPR037401">
    <property type="entry name" value="SnoaL-like"/>
</dbReference>
<dbReference type="AlphaFoldDB" id="A0AAW7R9L9"/>
<dbReference type="EMBL" id="JPGG01000016">
    <property type="protein sequence ID" value="KGC14241.1"/>
    <property type="molecule type" value="Genomic_DNA"/>
</dbReference>
<comment type="caution">
    <text evidence="2">The sequence shown here is derived from an EMBL/GenBank/DDBJ whole genome shotgun (WGS) entry which is preliminary data.</text>
</comment>
<feature type="domain" description="SnoaL-like" evidence="1">
    <location>
        <begin position="8"/>
        <end position="112"/>
    </location>
</feature>
<accession>A0AAW7R9L9</accession>
<dbReference type="SUPFAM" id="SSF54427">
    <property type="entry name" value="NTF2-like"/>
    <property type="match status" value="1"/>
</dbReference>
<dbReference type="InterPro" id="IPR032710">
    <property type="entry name" value="NTF2-like_dom_sf"/>
</dbReference>
<reference evidence="2 3" key="1">
    <citation type="submission" date="2014-04" db="EMBL/GenBank/DDBJ databases">
        <authorList>
            <person name="Bishop-Lilly K.A."/>
            <person name="Broomall S.M."/>
            <person name="Chain P.S."/>
            <person name="Chertkov O."/>
            <person name="Coyne S.R."/>
            <person name="Daligault H.E."/>
            <person name="Davenport K.W."/>
            <person name="Erkkila T."/>
            <person name="Frey K.G."/>
            <person name="Gibbons H.S."/>
            <person name="Gu W."/>
            <person name="Jaissle J."/>
            <person name="Johnson S.L."/>
            <person name="Koroleva G.I."/>
            <person name="Ladner J.T."/>
            <person name="Lo C.-C."/>
            <person name="Minogue T.D."/>
            <person name="Munk C."/>
            <person name="Palacios G.F."/>
            <person name="Redden C.L."/>
            <person name="Rosenzweig C.N."/>
            <person name="Scholz M.B."/>
            <person name="Teshima H."/>
            <person name="Xu Y."/>
        </authorList>
    </citation>
    <scope>NUCLEOTIDE SEQUENCE [LARGE SCALE GENOMIC DNA]</scope>
    <source>
        <strain evidence="3">gladioli</strain>
    </source>
</reference>
<dbReference type="KEGG" id="bgo:BM43_6226"/>
<sequence length="127" mass="14001">MTTPVEIVQNFYAALERGDAPQALALMADDIEWTTMWHYQVKERGPQAVAEGLLAPLMAEWSSFRIAPTEFVSEGETVVSIGRFVGTHGATGKTADAGYAHVWTVRSGRIARFRQYIDTKAVADARI</sequence>